<dbReference type="KEGG" id="pbf:CFX0092_B0368"/>
<keyword evidence="3" id="KW-1003">Cell membrane</keyword>
<evidence type="ECO:0000313" key="9">
    <source>
        <dbReference type="EMBL" id="CUS05902.1"/>
    </source>
</evidence>
<keyword evidence="6 7" id="KW-0472">Membrane</keyword>
<gene>
    <name evidence="9" type="ORF">CFX0092_B0368</name>
</gene>
<feature type="transmembrane region" description="Helical" evidence="7">
    <location>
        <begin position="449"/>
        <end position="477"/>
    </location>
</feature>
<feature type="transmembrane region" description="Helical" evidence="7">
    <location>
        <begin position="116"/>
        <end position="137"/>
    </location>
</feature>
<feature type="transmembrane region" description="Helical" evidence="7">
    <location>
        <begin position="208"/>
        <end position="229"/>
    </location>
</feature>
<dbReference type="Gene3D" id="1.20.1720.10">
    <property type="entry name" value="Multidrug resistance protein D"/>
    <property type="match status" value="1"/>
</dbReference>
<evidence type="ECO:0000256" key="2">
    <source>
        <dbReference type="ARBA" id="ARBA00022448"/>
    </source>
</evidence>
<feature type="domain" description="Major facilitator superfamily (MFS) profile" evidence="8">
    <location>
        <begin position="25"/>
        <end position="481"/>
    </location>
</feature>
<dbReference type="InterPro" id="IPR020846">
    <property type="entry name" value="MFS_dom"/>
</dbReference>
<reference evidence="9" key="1">
    <citation type="submission" date="2016-01" db="EMBL/GenBank/DDBJ databases">
        <authorList>
            <person name="Mcilroy J.S."/>
            <person name="Karst M S."/>
            <person name="Albertsen M."/>
        </authorList>
    </citation>
    <scope>NUCLEOTIDE SEQUENCE</scope>
    <source>
        <strain evidence="9">Cfx-K</strain>
    </source>
</reference>
<organism evidence="9 10">
    <name type="scientific">Candidatus Promineifilum breve</name>
    <dbReference type="NCBI Taxonomy" id="1806508"/>
    <lineage>
        <taxon>Bacteria</taxon>
        <taxon>Bacillati</taxon>
        <taxon>Chloroflexota</taxon>
        <taxon>Ardenticatenia</taxon>
        <taxon>Candidatus Promineifilales</taxon>
        <taxon>Candidatus Promineifilaceae</taxon>
        <taxon>Candidatus Promineifilum</taxon>
    </lineage>
</organism>
<dbReference type="FunFam" id="1.20.1720.10:FF:000021">
    <property type="entry name" value="Drug resistance transporter, EmrB/QacA subfamily"/>
    <property type="match status" value="1"/>
</dbReference>
<evidence type="ECO:0000256" key="6">
    <source>
        <dbReference type="ARBA" id="ARBA00023136"/>
    </source>
</evidence>
<dbReference type="EMBL" id="LN890656">
    <property type="protein sequence ID" value="CUS05902.1"/>
    <property type="molecule type" value="Genomic_DNA"/>
</dbReference>
<feature type="transmembrane region" description="Helical" evidence="7">
    <location>
        <begin position="280"/>
        <end position="301"/>
    </location>
</feature>
<keyword evidence="2" id="KW-0813">Transport</keyword>
<dbReference type="SUPFAM" id="SSF103473">
    <property type="entry name" value="MFS general substrate transporter"/>
    <property type="match status" value="1"/>
</dbReference>
<dbReference type="OrthoDB" id="102502at2"/>
<dbReference type="PANTHER" id="PTHR42718">
    <property type="entry name" value="MAJOR FACILITATOR SUPERFAMILY MULTIDRUG TRANSPORTER MFSC"/>
    <property type="match status" value="1"/>
</dbReference>
<evidence type="ECO:0000259" key="8">
    <source>
        <dbReference type="PROSITE" id="PS50850"/>
    </source>
</evidence>
<proteinExistence type="predicted"/>
<feature type="transmembrane region" description="Helical" evidence="7">
    <location>
        <begin position="343"/>
        <end position="361"/>
    </location>
</feature>
<dbReference type="Gene3D" id="1.20.1250.20">
    <property type="entry name" value="MFS general substrate transporter like domains"/>
    <property type="match status" value="1"/>
</dbReference>
<name>A0A160T7E8_9CHLR</name>
<dbReference type="NCBIfam" id="TIGR00711">
    <property type="entry name" value="efflux_EmrB"/>
    <property type="match status" value="1"/>
</dbReference>
<dbReference type="RefSeq" id="WP_095045252.1">
    <property type="nucleotide sequence ID" value="NZ_LN890656.1"/>
</dbReference>
<keyword evidence="4 7" id="KW-0812">Transmembrane</keyword>
<dbReference type="Pfam" id="PF07690">
    <property type="entry name" value="MFS_1"/>
    <property type="match status" value="1"/>
</dbReference>
<accession>A0A160T7E8</accession>
<feature type="transmembrane region" description="Helical" evidence="7">
    <location>
        <begin position="177"/>
        <end position="196"/>
    </location>
</feature>
<evidence type="ECO:0000256" key="1">
    <source>
        <dbReference type="ARBA" id="ARBA00004651"/>
    </source>
</evidence>
<feature type="transmembrane region" description="Helical" evidence="7">
    <location>
        <begin position="241"/>
        <end position="259"/>
    </location>
</feature>
<feature type="transmembrane region" description="Helical" evidence="7">
    <location>
        <begin position="63"/>
        <end position="83"/>
    </location>
</feature>
<feature type="transmembrane region" description="Helical" evidence="7">
    <location>
        <begin position="313"/>
        <end position="334"/>
    </location>
</feature>
<dbReference type="InterPro" id="IPR036259">
    <property type="entry name" value="MFS_trans_sf"/>
</dbReference>
<sequence>MAKQEQLSPVAAGAAEHDYSRKWLVMSAIAMGIFLATIDGSIVNVALPTLSAELNTDFATVQWVVLVYLLTLTTLQAVVGRLADMYGRKILYNSGFIVFTVGSLLCGLSPTVGWLIAARIVQGAGGALILALGMAIITDAFPPGERGRALGISGSIVSIGIVTGPTLGGLIIENLSWHWIFFVNVPIGILGTYLAWRNIPQTRPPGGQVFDFGGAATLCVFLLAFLLGLTTGQRQGFTSPQALGLFVVAVFFLATFIILQRRHPQPIIPPSLFRIELFRVNIITGLLVFIAIAVIALMPFYLELGLGYSVQQVGLLVAVVPIGLGITSPISGLLSDRFGSRPISVMGLVVVVASFLILSTLSAETTAIGFMLRYLPLGIGVGLFQSPNNSAIMGSVPRERLGVSSSLLAITRSMGQTVGFAVLGAIWAAGVMRAAGGEVAGGVQAAPPAAIAAGMQNVALVSAGLAAVALVIALFAWRRERMGTNRPSVVGL</sequence>
<dbReference type="PROSITE" id="PS00216">
    <property type="entry name" value="SUGAR_TRANSPORT_1"/>
    <property type="match status" value="1"/>
</dbReference>
<feature type="transmembrane region" description="Helical" evidence="7">
    <location>
        <begin position="90"/>
        <end position="110"/>
    </location>
</feature>
<feature type="transmembrane region" description="Helical" evidence="7">
    <location>
        <begin position="23"/>
        <end position="43"/>
    </location>
</feature>
<dbReference type="InterPro" id="IPR005829">
    <property type="entry name" value="Sugar_transporter_CS"/>
</dbReference>
<dbReference type="InterPro" id="IPR011701">
    <property type="entry name" value="MFS"/>
</dbReference>
<keyword evidence="10" id="KW-1185">Reference proteome</keyword>
<evidence type="ECO:0000313" key="10">
    <source>
        <dbReference type="Proteomes" id="UP000215027"/>
    </source>
</evidence>
<dbReference type="PROSITE" id="PS50850">
    <property type="entry name" value="MFS"/>
    <property type="match status" value="1"/>
</dbReference>
<dbReference type="PANTHER" id="PTHR42718:SF46">
    <property type="entry name" value="BLR6921 PROTEIN"/>
    <property type="match status" value="1"/>
</dbReference>
<dbReference type="GO" id="GO:0022857">
    <property type="term" value="F:transmembrane transporter activity"/>
    <property type="evidence" value="ECO:0007669"/>
    <property type="project" value="InterPro"/>
</dbReference>
<dbReference type="GO" id="GO:0005886">
    <property type="term" value="C:plasma membrane"/>
    <property type="evidence" value="ECO:0007669"/>
    <property type="project" value="UniProtKB-SubCell"/>
</dbReference>
<keyword evidence="5 7" id="KW-1133">Transmembrane helix</keyword>
<dbReference type="InterPro" id="IPR004638">
    <property type="entry name" value="EmrB-like"/>
</dbReference>
<dbReference type="Proteomes" id="UP000215027">
    <property type="component" value="Chromosome II"/>
</dbReference>
<evidence type="ECO:0000256" key="3">
    <source>
        <dbReference type="ARBA" id="ARBA00022475"/>
    </source>
</evidence>
<dbReference type="CDD" id="cd17321">
    <property type="entry name" value="MFS_MMR_MDR_like"/>
    <property type="match status" value="1"/>
</dbReference>
<protein>
    <submittedName>
        <fullName evidence="9">Drug resistance transporter, EmrB/QacA subfamily</fullName>
    </submittedName>
</protein>
<evidence type="ECO:0000256" key="5">
    <source>
        <dbReference type="ARBA" id="ARBA00022989"/>
    </source>
</evidence>
<feature type="transmembrane region" description="Helical" evidence="7">
    <location>
        <begin position="367"/>
        <end position="386"/>
    </location>
</feature>
<dbReference type="PRINTS" id="PR01036">
    <property type="entry name" value="TCRTETB"/>
</dbReference>
<feature type="transmembrane region" description="Helical" evidence="7">
    <location>
        <begin position="407"/>
        <end position="429"/>
    </location>
</feature>
<evidence type="ECO:0000256" key="7">
    <source>
        <dbReference type="SAM" id="Phobius"/>
    </source>
</evidence>
<evidence type="ECO:0000256" key="4">
    <source>
        <dbReference type="ARBA" id="ARBA00022692"/>
    </source>
</evidence>
<feature type="transmembrane region" description="Helical" evidence="7">
    <location>
        <begin position="149"/>
        <end position="171"/>
    </location>
</feature>
<comment type="subcellular location">
    <subcellularLocation>
        <location evidence="1">Cell membrane</location>
        <topology evidence="1">Multi-pass membrane protein</topology>
    </subcellularLocation>
</comment>
<dbReference type="AlphaFoldDB" id="A0A160T7E8"/>